<organism evidence="2 3">
    <name type="scientific">Haloarcula tailed virus 2</name>
    <dbReference type="NCBI Taxonomy" id="2877989"/>
    <lineage>
        <taxon>Viruses</taxon>
        <taxon>Duplodnaviria</taxon>
        <taxon>Heunggongvirae</taxon>
        <taxon>Uroviricota</taxon>
        <taxon>Caudoviricetes</taxon>
        <taxon>Thumleimavirales</taxon>
        <taxon>Soleiviridae</taxon>
        <taxon>Eilatmyovirus</taxon>
        <taxon>Eilatmyovirus salis</taxon>
        <taxon>Eilatmyovirus HATV2</taxon>
    </lineage>
</organism>
<gene>
    <name evidence="2" type="ORF">HATV-2_gp89</name>
</gene>
<evidence type="ECO:0000256" key="1">
    <source>
        <dbReference type="SAM" id="Coils"/>
    </source>
</evidence>
<keyword evidence="1" id="KW-0175">Coiled coil</keyword>
<protein>
    <submittedName>
        <fullName evidence="2">Uncharacterized protein</fullName>
    </submittedName>
</protein>
<feature type="coiled-coil region" evidence="1">
    <location>
        <begin position="127"/>
        <end position="154"/>
    </location>
</feature>
<dbReference type="Proteomes" id="UP000827814">
    <property type="component" value="Segment"/>
</dbReference>
<evidence type="ECO:0000313" key="3">
    <source>
        <dbReference type="Proteomes" id="UP000827814"/>
    </source>
</evidence>
<evidence type="ECO:0000313" key="2">
    <source>
        <dbReference type="EMBL" id="UBF23240.1"/>
    </source>
</evidence>
<name>A0AAE8XZX8_9CAUD</name>
<sequence length="160" mass="18672">MTAIFALGVTQNDSFITLYNMSNNMEERLQEICEATNYGEDMTAEWEGELIDLTQDLSWSTDHDGDDFTASAYIGDVKVQWGTSVTHDRNGARFSSFGYLVIEGYISDEESGDDEYVLFELDCEIPDWELEDELLDAEQRIEDWSRERRQQRQDYWRSVM</sequence>
<keyword evidence="3" id="KW-1185">Reference proteome</keyword>
<accession>A0AAE8XZX8</accession>
<reference evidence="2" key="1">
    <citation type="submission" date="2021-05" db="EMBL/GenBank/DDBJ databases">
        <title>Diversity, taxonomy and evolution of archaeal viruses of the class Caudoviricetes.</title>
        <authorList>
            <person name="Liu Y."/>
            <person name="Demina T.A."/>
            <person name="Roux S."/>
            <person name="Aiewsakun P."/>
            <person name="Kazlauskas D."/>
            <person name="Simmonds P."/>
            <person name="Prangishvili D."/>
            <person name="Oksanen H.M."/>
            <person name="Krupovic M."/>
        </authorList>
    </citation>
    <scope>NUCLEOTIDE SEQUENCE</scope>
    <source>
        <strain evidence="2">HATV-2/44</strain>
    </source>
</reference>
<dbReference type="EMBL" id="MZ334525">
    <property type="protein sequence ID" value="UBF23240.1"/>
    <property type="molecule type" value="Genomic_DNA"/>
</dbReference>
<proteinExistence type="predicted"/>